<accession>A0A150G8T0</accession>
<feature type="compositionally biased region" description="Basic residues" evidence="1">
    <location>
        <begin position="1024"/>
        <end position="1033"/>
    </location>
</feature>
<feature type="region of interest" description="Disordered" evidence="1">
    <location>
        <begin position="986"/>
        <end position="1033"/>
    </location>
</feature>
<evidence type="ECO:0000256" key="1">
    <source>
        <dbReference type="SAM" id="MobiDB-lite"/>
    </source>
</evidence>
<feature type="compositionally biased region" description="Pro residues" evidence="1">
    <location>
        <begin position="137"/>
        <end position="148"/>
    </location>
</feature>
<evidence type="ECO:0000313" key="2">
    <source>
        <dbReference type="EMBL" id="KXZ45965.1"/>
    </source>
</evidence>
<feature type="region of interest" description="Disordered" evidence="1">
    <location>
        <begin position="133"/>
        <end position="154"/>
    </location>
</feature>
<dbReference type="OrthoDB" id="549313at2759"/>
<dbReference type="AlphaFoldDB" id="A0A150G8T0"/>
<feature type="region of interest" description="Disordered" evidence="1">
    <location>
        <begin position="483"/>
        <end position="531"/>
    </location>
</feature>
<organism evidence="2 3">
    <name type="scientific">Gonium pectorale</name>
    <name type="common">Green alga</name>
    <dbReference type="NCBI Taxonomy" id="33097"/>
    <lineage>
        <taxon>Eukaryota</taxon>
        <taxon>Viridiplantae</taxon>
        <taxon>Chlorophyta</taxon>
        <taxon>core chlorophytes</taxon>
        <taxon>Chlorophyceae</taxon>
        <taxon>CS clade</taxon>
        <taxon>Chlamydomonadales</taxon>
        <taxon>Volvocaceae</taxon>
        <taxon>Gonium</taxon>
    </lineage>
</organism>
<comment type="caution">
    <text evidence="2">The sequence shown here is derived from an EMBL/GenBank/DDBJ whole genome shotgun (WGS) entry which is preliminary data.</text>
</comment>
<reference evidence="3" key="1">
    <citation type="journal article" date="2016" name="Nat. Commun.">
        <title>The Gonium pectorale genome demonstrates co-option of cell cycle regulation during the evolution of multicellularity.</title>
        <authorList>
            <person name="Hanschen E.R."/>
            <person name="Marriage T.N."/>
            <person name="Ferris P.J."/>
            <person name="Hamaji T."/>
            <person name="Toyoda A."/>
            <person name="Fujiyama A."/>
            <person name="Neme R."/>
            <person name="Noguchi H."/>
            <person name="Minakuchi Y."/>
            <person name="Suzuki M."/>
            <person name="Kawai-Toyooka H."/>
            <person name="Smith D.R."/>
            <person name="Sparks H."/>
            <person name="Anderson J."/>
            <person name="Bakaric R."/>
            <person name="Luria V."/>
            <person name="Karger A."/>
            <person name="Kirschner M.W."/>
            <person name="Durand P.M."/>
            <person name="Michod R.E."/>
            <person name="Nozaki H."/>
            <person name="Olson B.J."/>
        </authorList>
    </citation>
    <scope>NUCLEOTIDE SEQUENCE [LARGE SCALE GENOMIC DNA]</scope>
    <source>
        <strain evidence="3">NIES-2863</strain>
    </source>
</reference>
<keyword evidence="3" id="KW-1185">Reference proteome</keyword>
<sequence>MSLHGELLHNHYGSKDNQELLLAYGFVLQPNSADYVALSLPAMAVAGAGPGPGAEADRPGGSATEGLGPADGNGDEEADLQSAAEAVQRSLVAAAAGLPEQLHLTLADPLPEQLLQATRLALASGSRLHFAASEALMPPPPPGGPASSPPDQTATTAAIEVPPNVKEAAAAATAASACADKDSQVPTAVRDLLEPYDAVSELRVLTAVQQQLEARLGGMVGSEGEVRALLGLPAAPEPPPSAAAGGRDAATHLPPPPEPLSLLLLPGDWLRGAQTCSSSEVPLANGTSCGGGPAAAGIRHAALAAWCARQGELAERLGVGHHAALALAVVNGQRAILTAALEAVRGRMSALLMDACGSAAVGVLCSVPGDCDEPQRLQQDQGSGAPSLGSRLELREWEPPLNAAPSAASDAHGYDADGIAASRLAAVGSSPPLPCTAALRVVGEVAPGREVLRVPLAGHCWWADGGPQLAELLLLHTAALLLLPPPPGPPPPLQRQQQQEAGQQGMELGEPTSADQPAGAHFHEGRHQQPGLSAAQELLLRQLMRHVAPAPIARLVLPPGCGAGIAAQAGPAISGPQVLALLQGSPINSEYEEAVQELQDGFNALRQRLQRSLAAAPSGGGKAAPPSAACPGLSPDSRARAAQALLGLAPERLLRLYAWAEEVVARCGLQVELQEEAVEGPPPVIGRAAGAPPAAVQAQASGRHVVLLAPLLWALPKEVIEAALRLQCRPCGEGSWAAPATAGCAPYQAPPAPSPVSGAGVELIVAAACPLPGGLLLHRASLLPGCRDPDALMARWGHEALAALGRITRPEADTAAGGGGAAVAGAPAGVLSAPCHGMELLPGEEDPLRGQKLELARRCGMGSVHYLGAGGRGRALVEAALKLMLLATEAGGGGKSSCAEAAAAAALLTGTQASCLEDCRGNHGQLLAAARRVVRKALRLEVATAHKGLRSGAAKVPDVASGVGLYLSGYAATLGEWSALLDGDKEGRAKAADKPGAKPKGGRRRSAGDGGREDGEGNGEQRRAGSKKRGRKD</sequence>
<dbReference type="EMBL" id="LSYV01000050">
    <property type="protein sequence ID" value="KXZ45965.1"/>
    <property type="molecule type" value="Genomic_DNA"/>
</dbReference>
<feature type="compositionally biased region" description="Pro residues" evidence="1">
    <location>
        <begin position="483"/>
        <end position="493"/>
    </location>
</feature>
<feature type="compositionally biased region" description="Low complexity" evidence="1">
    <location>
        <begin position="623"/>
        <end position="632"/>
    </location>
</feature>
<gene>
    <name evidence="2" type="ORF">GPECTOR_49g549</name>
</gene>
<proteinExistence type="predicted"/>
<name>A0A150G8T0_GONPE</name>
<dbReference type="Proteomes" id="UP000075714">
    <property type="component" value="Unassembled WGS sequence"/>
</dbReference>
<protein>
    <submittedName>
        <fullName evidence="2">Uncharacterized protein</fullName>
    </submittedName>
</protein>
<feature type="region of interest" description="Disordered" evidence="1">
    <location>
        <begin position="50"/>
        <end position="83"/>
    </location>
</feature>
<feature type="compositionally biased region" description="Low complexity" evidence="1">
    <location>
        <begin position="494"/>
        <end position="510"/>
    </location>
</feature>
<feature type="compositionally biased region" description="Basic and acidic residues" evidence="1">
    <location>
        <begin position="986"/>
        <end position="996"/>
    </location>
</feature>
<evidence type="ECO:0000313" key="3">
    <source>
        <dbReference type="Proteomes" id="UP000075714"/>
    </source>
</evidence>
<feature type="compositionally biased region" description="Basic and acidic residues" evidence="1">
    <location>
        <begin position="1006"/>
        <end position="1023"/>
    </location>
</feature>
<feature type="region of interest" description="Disordered" evidence="1">
    <location>
        <begin position="614"/>
        <end position="635"/>
    </location>
</feature>
<feature type="region of interest" description="Disordered" evidence="1">
    <location>
        <begin position="232"/>
        <end position="255"/>
    </location>
</feature>